<reference evidence="5 6" key="1">
    <citation type="submission" date="2020-07" db="EMBL/GenBank/DDBJ databases">
        <title>MOT database genomes.</title>
        <authorList>
            <person name="Joseph S."/>
            <person name="Aduse-Opoku J."/>
            <person name="Hashim A."/>
            <person name="Wade W."/>
            <person name="Curtis M."/>
        </authorList>
    </citation>
    <scope>NUCLEOTIDE SEQUENCE [LARGE SCALE GENOMIC DNA]</scope>
    <source>
        <strain evidence="5 6">DSM 100099</strain>
    </source>
</reference>
<dbReference type="PANTHER" id="PTHR30036">
    <property type="entry name" value="D-XYLOSE-BINDING PERIPLASMIC PROTEIN"/>
    <property type="match status" value="1"/>
</dbReference>
<dbReference type="InterPro" id="IPR028082">
    <property type="entry name" value="Peripla_BP_I"/>
</dbReference>
<dbReference type="NCBIfam" id="NF040907">
    <property type="entry name" value="ChvE"/>
    <property type="match status" value="1"/>
</dbReference>
<dbReference type="InterPro" id="IPR050555">
    <property type="entry name" value="Bact_Solute-Bind_Prot2"/>
</dbReference>
<feature type="domain" description="Periplasmic binding protein" evidence="4">
    <location>
        <begin position="43"/>
        <end position="328"/>
    </location>
</feature>
<dbReference type="CDD" id="cd19994">
    <property type="entry name" value="PBP1_ChvE"/>
    <property type="match status" value="1"/>
</dbReference>
<dbReference type="Pfam" id="PF13407">
    <property type="entry name" value="Peripla_BP_4"/>
    <property type="match status" value="1"/>
</dbReference>
<keyword evidence="6" id="KW-1185">Reference proteome</keyword>
<sequence length="376" mass="39520">MMSFSRPPWSPRRVAPALALLVAAPLALTGCASEAAGADASLVGVAMPTTTSLRWIEDGDNLQAQLEALGYQVDLRYAENDVATQVDQLDSMIDAGADLLVVGSIDGTALKAQLARAADAGIPVIAYDRLIRESPDVDYYATFDNFRVGTQQATSLLQGLGVLDEAGEPTGAAGPFTIEVFAGSSDDNNATVFYEGAFSVLQPYLDSGVLQVPSGETDFASIAIEAWDAKVGGERMTRLLDSVYAGTDLQIDGVLSPYDGISIAIIDVLKGAGYGTPDRPLPVVVGQDAEAPSIKSVIAGEQFSSIYKDTRQLAEVTVAMGDALLKGESPEVNDVTSYDNGVTVVPTYLLAPVVVTATNYESLLVGGGYYTEEELR</sequence>
<organism evidence="5 6">
    <name type="scientific">Sanguibacter inulinus</name>
    <dbReference type="NCBI Taxonomy" id="60922"/>
    <lineage>
        <taxon>Bacteria</taxon>
        <taxon>Bacillati</taxon>
        <taxon>Actinomycetota</taxon>
        <taxon>Actinomycetes</taxon>
        <taxon>Micrococcales</taxon>
        <taxon>Sanguibacteraceae</taxon>
        <taxon>Sanguibacter</taxon>
    </lineage>
</organism>
<evidence type="ECO:0000256" key="1">
    <source>
        <dbReference type="ARBA" id="ARBA00004196"/>
    </source>
</evidence>
<dbReference type="InterPro" id="IPR049784">
    <property type="entry name" value="ChvE-like"/>
</dbReference>
<evidence type="ECO:0000256" key="2">
    <source>
        <dbReference type="ARBA" id="ARBA00022729"/>
    </source>
</evidence>
<dbReference type="EMBL" id="JACBYE010000025">
    <property type="protein sequence ID" value="NYS94093.1"/>
    <property type="molecule type" value="Genomic_DNA"/>
</dbReference>
<evidence type="ECO:0000259" key="4">
    <source>
        <dbReference type="Pfam" id="PF13407"/>
    </source>
</evidence>
<proteinExistence type="predicted"/>
<keyword evidence="2 3" id="KW-0732">Signal</keyword>
<feature type="signal peptide" evidence="3">
    <location>
        <begin position="1"/>
        <end position="35"/>
    </location>
</feature>
<accession>A0A853EXQ8</accession>
<comment type="subcellular location">
    <subcellularLocation>
        <location evidence="1">Cell envelope</location>
    </subcellularLocation>
</comment>
<dbReference type="PROSITE" id="PS51257">
    <property type="entry name" value="PROKAR_LIPOPROTEIN"/>
    <property type="match status" value="1"/>
</dbReference>
<protein>
    <submittedName>
        <fullName evidence="5">Sugar-binding protein</fullName>
    </submittedName>
</protein>
<evidence type="ECO:0000313" key="6">
    <source>
        <dbReference type="Proteomes" id="UP000561011"/>
    </source>
</evidence>
<dbReference type="GO" id="GO:0030246">
    <property type="term" value="F:carbohydrate binding"/>
    <property type="evidence" value="ECO:0007669"/>
    <property type="project" value="TreeGrafter"/>
</dbReference>
<name>A0A853EXQ8_9MICO</name>
<dbReference type="GO" id="GO:0030288">
    <property type="term" value="C:outer membrane-bounded periplasmic space"/>
    <property type="evidence" value="ECO:0007669"/>
    <property type="project" value="TreeGrafter"/>
</dbReference>
<evidence type="ECO:0000313" key="5">
    <source>
        <dbReference type="EMBL" id="NYS94093.1"/>
    </source>
</evidence>
<dbReference type="Proteomes" id="UP000561011">
    <property type="component" value="Unassembled WGS sequence"/>
</dbReference>
<dbReference type="RefSeq" id="WP_179913571.1">
    <property type="nucleotide sequence ID" value="NZ_JACBYE010000025.1"/>
</dbReference>
<gene>
    <name evidence="5" type="ORF">HZZ10_11260</name>
</gene>
<evidence type="ECO:0000256" key="3">
    <source>
        <dbReference type="SAM" id="SignalP"/>
    </source>
</evidence>
<comment type="caution">
    <text evidence="5">The sequence shown here is derived from an EMBL/GenBank/DDBJ whole genome shotgun (WGS) entry which is preliminary data.</text>
</comment>
<dbReference type="AlphaFoldDB" id="A0A853EXQ8"/>
<dbReference type="InterPro" id="IPR025997">
    <property type="entry name" value="SBP_2_dom"/>
</dbReference>
<feature type="chain" id="PRO_5032554406" evidence="3">
    <location>
        <begin position="36"/>
        <end position="376"/>
    </location>
</feature>
<dbReference type="SUPFAM" id="SSF53822">
    <property type="entry name" value="Periplasmic binding protein-like I"/>
    <property type="match status" value="1"/>
</dbReference>
<dbReference type="Gene3D" id="3.40.50.2300">
    <property type="match status" value="2"/>
</dbReference>
<dbReference type="PANTHER" id="PTHR30036:SF1">
    <property type="entry name" value="D-XYLOSE-BINDING PERIPLASMIC PROTEIN"/>
    <property type="match status" value="1"/>
</dbReference>